<dbReference type="EMBL" id="HE650828">
    <property type="protein sequence ID" value="CCF59486.1"/>
    <property type="molecule type" value="Genomic_DNA"/>
</dbReference>
<gene>
    <name evidence="3" type="primary">KAFR0H00770</name>
    <name evidence="3" type="ORF">KAFR_0H00770</name>
</gene>
<dbReference type="AlphaFoldDB" id="H2AYT0"/>
<accession>H2AYT0</accession>
<organism evidence="3 4">
    <name type="scientific">Kazachstania africana (strain ATCC 22294 / BCRC 22015 / CBS 2517 / CECT 1963 / NBRC 1671 / NRRL Y-8276)</name>
    <name type="common">Yeast</name>
    <name type="synonym">Kluyveromyces africanus</name>
    <dbReference type="NCBI Taxonomy" id="1071382"/>
    <lineage>
        <taxon>Eukaryota</taxon>
        <taxon>Fungi</taxon>
        <taxon>Dikarya</taxon>
        <taxon>Ascomycota</taxon>
        <taxon>Saccharomycotina</taxon>
        <taxon>Saccharomycetes</taxon>
        <taxon>Saccharomycetales</taxon>
        <taxon>Saccharomycetaceae</taxon>
        <taxon>Kazachstania</taxon>
    </lineage>
</organism>
<feature type="coiled-coil region" evidence="1">
    <location>
        <begin position="348"/>
        <end position="375"/>
    </location>
</feature>
<reference evidence="3 4" key="1">
    <citation type="journal article" date="2011" name="Proc. Natl. Acad. Sci. U.S.A.">
        <title>Evolutionary erosion of yeast sex chromosomes by mating-type switching accidents.</title>
        <authorList>
            <person name="Gordon J.L."/>
            <person name="Armisen D."/>
            <person name="Proux-Wera E."/>
            <person name="Oheigeartaigh S.S."/>
            <person name="Byrne K.P."/>
            <person name="Wolfe K.H."/>
        </authorList>
    </citation>
    <scope>NUCLEOTIDE SEQUENCE [LARGE SCALE GENOMIC DNA]</scope>
    <source>
        <strain evidence="4">ATCC 22294 / BCRC 22015 / CBS 2517 / CECT 1963 / NBRC 1671 / NRRL Y-8276</strain>
    </source>
</reference>
<name>H2AYT0_KAZAF</name>
<dbReference type="KEGG" id="kaf:KAFR_0H00770"/>
<dbReference type="RefSeq" id="XP_003958621.1">
    <property type="nucleotide sequence ID" value="XM_003958572.1"/>
</dbReference>
<sequence>MSNYSDRILSQFSRTSHSFDNFNLDKLCDIIEEETASNRDNLFHIHLVLNHCRDSLNTYLDLANLQKHIYSSNTFKVLNNAVESTFIDGTVNYISNERFKELSLCTIKESNSLLQGINSLSEHTKLIGRFINTMPIDSQNNLISDPMTLLLELWFRNIQKIDFLKMKVISIFMTAKCLLINFELCLIRSYLNDFYTQISSNSDSYKNDLKQNLESTIVSFNSFIGKVIKKLEIAEINNDKTIFNQCFKVFKEIETMYIQLNFNWLISENTFLNEHNQKLIVNGPSKVQNDPGSRKTADTDSTIQISKRTNSNDNVTLDQLAPHGRSSSISSEDTLMVQSSLIKELPNLLDAFNNARRLESELANVQINKDHSEKRSISISSSTTLTESPILESSSQFENDNNTITPSIKLTSNSHRFDESNYIDFLYSSQLLKNDFSKLMSSLNKQNPHYLSSATFNTAITRNLNGFHSELLNNLYGVGHNRTLHEK</sequence>
<protein>
    <submittedName>
        <fullName evidence="3">Uncharacterized protein</fullName>
    </submittedName>
</protein>
<evidence type="ECO:0000313" key="3">
    <source>
        <dbReference type="EMBL" id="CCF59486.1"/>
    </source>
</evidence>
<dbReference type="FunCoup" id="H2AYT0">
    <property type="interactions" value="49"/>
</dbReference>
<proteinExistence type="predicted"/>
<dbReference type="eggNOG" id="ENOG502RNI7">
    <property type="taxonomic scope" value="Eukaryota"/>
</dbReference>
<evidence type="ECO:0000256" key="1">
    <source>
        <dbReference type="SAM" id="Coils"/>
    </source>
</evidence>
<dbReference type="Proteomes" id="UP000005220">
    <property type="component" value="Chromosome 8"/>
</dbReference>
<dbReference type="InParanoid" id="H2AYT0"/>
<keyword evidence="4" id="KW-1185">Reference proteome</keyword>
<keyword evidence="1" id="KW-0175">Coiled coil</keyword>
<feature type="region of interest" description="Disordered" evidence="2">
    <location>
        <begin position="282"/>
        <end position="301"/>
    </location>
</feature>
<evidence type="ECO:0000256" key="2">
    <source>
        <dbReference type="SAM" id="MobiDB-lite"/>
    </source>
</evidence>
<evidence type="ECO:0000313" key="4">
    <source>
        <dbReference type="Proteomes" id="UP000005220"/>
    </source>
</evidence>
<dbReference type="OrthoDB" id="4021219at2759"/>
<dbReference type="HOGENOM" id="CLU_039753_0_0_1"/>
<dbReference type="GeneID" id="13887483"/>